<dbReference type="Pfam" id="PF05485">
    <property type="entry name" value="THAP"/>
    <property type="match status" value="1"/>
</dbReference>
<organism evidence="7 8">
    <name type="scientific">Ooceraea biroi</name>
    <name type="common">Clonal raider ant</name>
    <name type="synonym">Cerapachys biroi</name>
    <dbReference type="NCBI Taxonomy" id="2015173"/>
    <lineage>
        <taxon>Eukaryota</taxon>
        <taxon>Metazoa</taxon>
        <taxon>Ecdysozoa</taxon>
        <taxon>Arthropoda</taxon>
        <taxon>Hexapoda</taxon>
        <taxon>Insecta</taxon>
        <taxon>Pterygota</taxon>
        <taxon>Neoptera</taxon>
        <taxon>Endopterygota</taxon>
        <taxon>Hymenoptera</taxon>
        <taxon>Apocrita</taxon>
        <taxon>Aculeata</taxon>
        <taxon>Formicoidea</taxon>
        <taxon>Formicidae</taxon>
        <taxon>Dorylinae</taxon>
        <taxon>Ooceraea</taxon>
    </lineage>
</organism>
<dbReference type="GO" id="GO:0008270">
    <property type="term" value="F:zinc ion binding"/>
    <property type="evidence" value="ECO:0007669"/>
    <property type="project" value="UniProtKB-KW"/>
</dbReference>
<evidence type="ECO:0000256" key="1">
    <source>
        <dbReference type="ARBA" id="ARBA00022723"/>
    </source>
</evidence>
<evidence type="ECO:0000259" key="6">
    <source>
        <dbReference type="PROSITE" id="PS50950"/>
    </source>
</evidence>
<evidence type="ECO:0000256" key="5">
    <source>
        <dbReference type="PROSITE-ProRule" id="PRU00309"/>
    </source>
</evidence>
<reference evidence="7 8" key="1">
    <citation type="journal article" date="2014" name="Curr. Biol.">
        <title>The genome of the clonal raider ant Cerapachys biroi.</title>
        <authorList>
            <person name="Oxley P.R."/>
            <person name="Ji L."/>
            <person name="Fetter-Pruneda I."/>
            <person name="McKenzie S.K."/>
            <person name="Li C."/>
            <person name="Hu H."/>
            <person name="Zhang G."/>
            <person name="Kronauer D.J."/>
        </authorList>
    </citation>
    <scope>NUCLEOTIDE SEQUENCE [LARGE SCALE GENOMIC DNA]</scope>
</reference>
<evidence type="ECO:0000313" key="8">
    <source>
        <dbReference type="Proteomes" id="UP000053097"/>
    </source>
</evidence>
<dbReference type="EMBL" id="KK107474">
    <property type="protein sequence ID" value="EZA50183.1"/>
    <property type="molecule type" value="Genomic_DNA"/>
</dbReference>
<keyword evidence="8" id="KW-1185">Reference proteome</keyword>
<dbReference type="OrthoDB" id="7312725at2759"/>
<feature type="domain" description="THAP-type" evidence="6">
    <location>
        <begin position="1"/>
        <end position="76"/>
    </location>
</feature>
<dbReference type="GO" id="GO:0003677">
    <property type="term" value="F:DNA binding"/>
    <property type="evidence" value="ECO:0007669"/>
    <property type="project" value="UniProtKB-UniRule"/>
</dbReference>
<evidence type="ECO:0000256" key="2">
    <source>
        <dbReference type="ARBA" id="ARBA00022771"/>
    </source>
</evidence>
<keyword evidence="4 5" id="KW-0238">DNA-binding</keyword>
<dbReference type="SUPFAM" id="SSF57716">
    <property type="entry name" value="Glucocorticoid receptor-like (DNA-binding domain)"/>
    <property type="match status" value="1"/>
</dbReference>
<dbReference type="Proteomes" id="UP000053097">
    <property type="component" value="Unassembled WGS sequence"/>
</dbReference>
<gene>
    <name evidence="7" type="ORF">X777_11246</name>
</gene>
<dbReference type="AlphaFoldDB" id="A0A026W2F8"/>
<keyword evidence="2 5" id="KW-0863">Zinc-finger</keyword>
<dbReference type="PANTHER" id="PTHR46927:SF3">
    <property type="entry name" value="THAP-TYPE DOMAIN-CONTAINING PROTEIN"/>
    <property type="match status" value="1"/>
</dbReference>
<evidence type="ECO:0000256" key="4">
    <source>
        <dbReference type="ARBA" id="ARBA00023125"/>
    </source>
</evidence>
<sequence>IGGCAAPFCNNSAAKGYSMKIFPKDPIHRALRIKNVPSDNWTWTKNSRLCEVHFAQEMWDANRKHKLKQDAIPTIFVFFLKKSKYQQKTWKRMMTVLQVMYIQ</sequence>
<dbReference type="InterPro" id="IPR052224">
    <property type="entry name" value="THAP_domain_protein"/>
</dbReference>
<dbReference type="SMART" id="SM00980">
    <property type="entry name" value="THAP"/>
    <property type="match status" value="1"/>
</dbReference>
<protein>
    <recommendedName>
        <fullName evidence="6">THAP-type domain-containing protein</fullName>
    </recommendedName>
</protein>
<dbReference type="InterPro" id="IPR006612">
    <property type="entry name" value="THAP_Znf"/>
</dbReference>
<accession>A0A026W2F8</accession>
<keyword evidence="1" id="KW-0479">Metal-binding</keyword>
<proteinExistence type="predicted"/>
<dbReference type="PANTHER" id="PTHR46927">
    <property type="entry name" value="AGAP005574-PA"/>
    <property type="match status" value="1"/>
</dbReference>
<name>A0A026W2F8_OOCBI</name>
<feature type="non-terminal residue" evidence="7">
    <location>
        <position position="1"/>
    </location>
</feature>
<keyword evidence="3" id="KW-0862">Zinc</keyword>
<evidence type="ECO:0000256" key="3">
    <source>
        <dbReference type="ARBA" id="ARBA00022833"/>
    </source>
</evidence>
<evidence type="ECO:0000313" key="7">
    <source>
        <dbReference type="EMBL" id="EZA50183.1"/>
    </source>
</evidence>
<dbReference type="PROSITE" id="PS50950">
    <property type="entry name" value="ZF_THAP"/>
    <property type="match status" value="1"/>
</dbReference>